<dbReference type="PANTHER" id="PTHR33295:SF19">
    <property type="entry name" value="ARCHAEAL ATPASE"/>
    <property type="match status" value="1"/>
</dbReference>
<feature type="domain" description="DUF4143" evidence="2">
    <location>
        <begin position="209"/>
        <end position="360"/>
    </location>
</feature>
<dbReference type="Pfam" id="PF13173">
    <property type="entry name" value="AAA_14"/>
    <property type="match status" value="1"/>
</dbReference>
<reference evidence="3 4" key="2">
    <citation type="journal article" date="2016" name="Int. J. Syst. Evol. Microbiol.">
        <title>Pyrococcus kukulkanii sp. nov., a hyperthermophilic, piezophilic archaeon isolated from a deep-sea hydrothermal vent.</title>
        <authorList>
            <person name="Callac N."/>
            <person name="Oger P."/>
            <person name="Lesongeur F."/>
            <person name="Rattray J.E."/>
            <person name="Vannier P."/>
            <person name="Michoud G."/>
            <person name="Beauverger M."/>
            <person name="Gayet N."/>
            <person name="Rouxel O."/>
            <person name="Jebbar M."/>
            <person name="Godfroy A."/>
        </authorList>
    </citation>
    <scope>NUCLEOTIDE SEQUENCE [LARGE SCALE GENOMIC DNA]</scope>
    <source>
        <strain evidence="3 4">NCB100</strain>
    </source>
</reference>
<dbReference type="EMBL" id="CP010835">
    <property type="protein sequence ID" value="AMM54966.1"/>
    <property type="molecule type" value="Genomic_DNA"/>
</dbReference>
<dbReference type="PANTHER" id="PTHR33295">
    <property type="entry name" value="ATPASE"/>
    <property type="match status" value="1"/>
</dbReference>
<proteinExistence type="predicted"/>
<dbReference type="SUPFAM" id="SSF52540">
    <property type="entry name" value="P-loop containing nucleoside triphosphate hydrolases"/>
    <property type="match status" value="1"/>
</dbReference>
<dbReference type="Pfam" id="PF13635">
    <property type="entry name" value="DUF4143"/>
    <property type="match status" value="1"/>
</dbReference>
<evidence type="ECO:0008006" key="5">
    <source>
        <dbReference type="Google" id="ProtNLM"/>
    </source>
</evidence>
<dbReference type="KEGG" id="pyc:TQ32_04165"/>
<evidence type="ECO:0000313" key="3">
    <source>
        <dbReference type="EMBL" id="AMM54966.1"/>
    </source>
</evidence>
<dbReference type="InterPro" id="IPR025420">
    <property type="entry name" value="DUF4143"/>
</dbReference>
<feature type="domain" description="AAA" evidence="1">
    <location>
        <begin position="40"/>
        <end position="157"/>
    </location>
</feature>
<sequence length="419" mass="49126">MNVEALKRILVDQREIMEEKLKQGKIIERELKIAPKFPHAYIITGVRRAGKSTLAFISSQNPLYVNFEDPNLLGFDIKDYMKLIQAGYEVFGYFDTIVFDEVQEVEGWEKMVSFLMEKYKVIVTGSNARLLSHEFSTYLTGRYLKFTLFPFSFREFLTYKGASLNVYSTRDIASVKKLLNEYIKIGGFPEALKLGREFLINLYDDIITRDVAVRYNVRNFRELKELAFYVLSNFSARITYNKLKNLFKIGNLQTVKNYIEYLTSAYLIFEVPKFSFKLKDQLTGERKVYTVDVGLINAIVPKISENIGRIMENLVFLELMRRKHYREKDIEIYYYKDTRGREVDFLIVSGREKEAIQVTYASDIDEIPKREINNLIALSKEFGLREGIIVTWDLEDEISMENIRLKFVPLWKFLITGSI</sequence>
<dbReference type="Proteomes" id="UP000070587">
    <property type="component" value="Chromosome"/>
</dbReference>
<dbReference type="STRING" id="1609559.TQ32_04165"/>
<reference evidence="4" key="1">
    <citation type="submission" date="2015-02" db="EMBL/GenBank/DDBJ databases">
        <title>Pyrococcus kukulkanii sp. nov., a novel hyperthermophilic archaeon isolated from a deep-sea hydrothermal vent at the Guaymas Basin.</title>
        <authorList>
            <person name="Oger P.M."/>
            <person name="Callac N."/>
            <person name="Jebbar M."/>
            <person name="Godfroy A."/>
        </authorList>
    </citation>
    <scope>NUCLEOTIDE SEQUENCE [LARGE SCALE GENOMIC DNA]</scope>
    <source>
        <strain evidence="4">NCB100</strain>
    </source>
</reference>
<dbReference type="InterPro" id="IPR027417">
    <property type="entry name" value="P-loop_NTPase"/>
</dbReference>
<name>A0A127BE81_9EURY</name>
<dbReference type="PATRIC" id="fig|1609559.3.peg.867"/>
<dbReference type="AlphaFoldDB" id="A0A127BE81"/>
<gene>
    <name evidence="3" type="ORF">TQ32_04165</name>
</gene>
<evidence type="ECO:0000259" key="1">
    <source>
        <dbReference type="Pfam" id="PF13173"/>
    </source>
</evidence>
<protein>
    <recommendedName>
        <fullName evidence="5">ATPase</fullName>
    </recommendedName>
</protein>
<evidence type="ECO:0000313" key="4">
    <source>
        <dbReference type="Proteomes" id="UP000070587"/>
    </source>
</evidence>
<organism evidence="3 4">
    <name type="scientific">Pyrococcus kukulkanii</name>
    <dbReference type="NCBI Taxonomy" id="1609559"/>
    <lineage>
        <taxon>Archaea</taxon>
        <taxon>Methanobacteriati</taxon>
        <taxon>Methanobacteriota</taxon>
        <taxon>Thermococci</taxon>
        <taxon>Thermococcales</taxon>
        <taxon>Thermococcaceae</taxon>
        <taxon>Pyrococcus</taxon>
    </lineage>
</organism>
<dbReference type="InterPro" id="IPR041682">
    <property type="entry name" value="AAA_14"/>
</dbReference>
<evidence type="ECO:0000259" key="2">
    <source>
        <dbReference type="Pfam" id="PF13635"/>
    </source>
</evidence>
<accession>A0A127BE81</accession>